<dbReference type="Proteomes" id="UP000250796">
    <property type="component" value="Chromosome MESINF"/>
</dbReference>
<dbReference type="RefSeq" id="WP_169699408.1">
    <property type="nucleotide sequence ID" value="NZ_LS974202.1"/>
</dbReference>
<accession>A0A7Z7LFQ6</accession>
<dbReference type="GO" id="GO:0016226">
    <property type="term" value="P:iron-sulfur cluster assembly"/>
    <property type="evidence" value="ECO:0007669"/>
    <property type="project" value="InterPro"/>
</dbReference>
<dbReference type="InterPro" id="IPR037284">
    <property type="entry name" value="SUF_FeS_clus_asmbl_SufBD_sf"/>
</dbReference>
<dbReference type="Pfam" id="PF01458">
    <property type="entry name" value="SUFBD_core"/>
    <property type="match status" value="1"/>
</dbReference>
<sequence>MEKTLNLEHNNYKMVSPLRRELEIPDYGDRDFLISSEPLGNAMSVFVSNRYSEYRKLAFPLWKRVDISKMVLPPVSGKNGKHYPDPYVKPIKWLTSEEVELLDNLDFEGSDRKLLLLGDIFFDTGYFFSIPYGIHLKKPYIFNREEMNSSISSNLFVAGKGSYMKIVLNSTGRGNWSLQNNRFLLKRESSIDLLIVNGLSKNDFSFLNNFYLLEAGARLNVYEVSYGGGVLASYHMGVAVGEESRMVFEPVFMAHGDSKIDLQYIARVKSARSQAIIDGTGVVMDRGHSVFRGTVDLRKGSKGATGKEHSNVMVLSSEARTDAIPSLLVDENEVNASHAATVGSLDEERVFYLMSRGLTREEALKLIIKGTFDPVLEKIAKLFPDHSRGLNHVFA</sequence>
<dbReference type="SUPFAM" id="SSF101960">
    <property type="entry name" value="Stabilizer of iron transporter SufD"/>
    <property type="match status" value="1"/>
</dbReference>
<dbReference type="PANTHER" id="PTHR43575:SF1">
    <property type="entry name" value="PROTEIN ABCI7, CHLOROPLASTIC"/>
    <property type="match status" value="1"/>
</dbReference>
<feature type="domain" description="SUF system FeS cluster assembly SufBD core" evidence="1">
    <location>
        <begin position="145"/>
        <end position="370"/>
    </location>
</feature>
<dbReference type="AlphaFoldDB" id="A0A7Z7LFQ6"/>
<dbReference type="InterPro" id="IPR000825">
    <property type="entry name" value="SUF_FeS_clus_asmbl_SufBD_core"/>
</dbReference>
<protein>
    <submittedName>
        <fullName evidence="2">ABC-type transport system involved in Fe-S cluster assembly, permease component</fullName>
    </submittedName>
</protein>
<dbReference type="EMBL" id="LS974202">
    <property type="protein sequence ID" value="SSC13238.1"/>
    <property type="molecule type" value="Genomic_DNA"/>
</dbReference>
<dbReference type="PANTHER" id="PTHR43575">
    <property type="entry name" value="PROTEIN ABCI7, CHLOROPLASTIC"/>
    <property type="match status" value="1"/>
</dbReference>
<organism evidence="2 3">
    <name type="scientific">Mesotoga infera</name>
    <dbReference type="NCBI Taxonomy" id="1236046"/>
    <lineage>
        <taxon>Bacteria</taxon>
        <taxon>Thermotogati</taxon>
        <taxon>Thermotogota</taxon>
        <taxon>Thermotogae</taxon>
        <taxon>Kosmotogales</taxon>
        <taxon>Kosmotogaceae</taxon>
        <taxon>Mesotoga</taxon>
    </lineage>
</organism>
<evidence type="ECO:0000313" key="3">
    <source>
        <dbReference type="Proteomes" id="UP000250796"/>
    </source>
</evidence>
<proteinExistence type="predicted"/>
<evidence type="ECO:0000313" key="2">
    <source>
        <dbReference type="EMBL" id="SSC13238.1"/>
    </source>
</evidence>
<reference evidence="2 3" key="1">
    <citation type="submission" date="2017-01" db="EMBL/GenBank/DDBJ databases">
        <authorList>
            <person name="Erauso G."/>
        </authorList>
    </citation>
    <scope>NUCLEOTIDE SEQUENCE [LARGE SCALE GENOMIC DNA]</scope>
    <source>
        <strain evidence="2">MESINF1</strain>
    </source>
</reference>
<gene>
    <name evidence="2" type="ORF">MESINF_1794</name>
</gene>
<dbReference type="InterPro" id="IPR055346">
    <property type="entry name" value="Fe-S_cluster_assembly_SufBD"/>
</dbReference>
<name>A0A7Z7LFQ6_9BACT</name>
<dbReference type="KEGG" id="minf:MESINF_1794"/>
<keyword evidence="3" id="KW-1185">Reference proteome</keyword>
<evidence type="ECO:0000259" key="1">
    <source>
        <dbReference type="Pfam" id="PF01458"/>
    </source>
</evidence>